<reference evidence="3" key="1">
    <citation type="submission" date="2019-10" db="EMBL/GenBank/DDBJ databases">
        <title>Lacipirellula parvula gen. nov., sp. nov., representing a lineage of planctomycetes widespread in freshwater anoxic habitats, and description of the family Lacipirellulaceae.</title>
        <authorList>
            <person name="Dedysh S.N."/>
            <person name="Kulichevskaya I.S."/>
            <person name="Beletsky A.V."/>
            <person name="Rakitin A.L."/>
            <person name="Mardanov A.V."/>
            <person name="Ivanova A.A."/>
            <person name="Saltykova V.X."/>
            <person name="Rijpstra W.I.C."/>
            <person name="Sinninghe Damste J.S."/>
            <person name="Ravin N.V."/>
        </authorList>
    </citation>
    <scope>NUCLEOTIDE SEQUENCE [LARGE SCALE GENOMIC DNA]</scope>
    <source>
        <strain evidence="3">PX69</strain>
    </source>
</reference>
<keyword evidence="1" id="KW-0812">Transmembrane</keyword>
<evidence type="ECO:0000313" key="3">
    <source>
        <dbReference type="Proteomes" id="UP000326837"/>
    </source>
</evidence>
<accession>A0A5K7XGA5</accession>
<dbReference type="AlphaFoldDB" id="A0A5K7XGA5"/>
<name>A0A5K7XGA5_9BACT</name>
<dbReference type="RefSeq" id="WP_152100520.1">
    <property type="nucleotide sequence ID" value="NZ_AP021861.1"/>
</dbReference>
<protein>
    <submittedName>
        <fullName evidence="2">Uncharacterized protein</fullName>
    </submittedName>
</protein>
<keyword evidence="3" id="KW-1185">Reference proteome</keyword>
<dbReference type="NCBIfam" id="TIGR05002">
    <property type="entry name" value="NxxGxxAF_repeat"/>
    <property type="match status" value="2"/>
</dbReference>
<sequence length="397" mass="42339">MRYNLFSTTSSSTAPVWSRLSHIRLWLIPVIFAATLCATLGDLKAQPYKFTRIADTASGYQWPVTPAITNSGSVVFKAKMSDGNVGIFRSSGDGVETLVNGSGVFDDIGEFATNDSGHVVFTGRNASAYGVYKFVNGIVSLVADESEGMSLFRGVTINDSGEVAFVAQVANRFGIFTGPDVTTDRVAGDNGITLHPWYSFPEIDDDGSIVFCARRSQPSRTFGVFRASGDSVDLIAPMPGEANEDIAIGTDGSVLTLSKDELGIESILSHRAGVTQTIVDTSGEFWVLRSPQMNANGQIVFQASLDNHARGIFVGPNPTADKVILSGDSLFGGVVDYFQFGSGFNDAGQVAFAYVLTNGVSGIALATPVPEPCAAVHSAFLFMLIAWRRRAARPNLR</sequence>
<feature type="transmembrane region" description="Helical" evidence="1">
    <location>
        <begin position="23"/>
        <end position="43"/>
    </location>
</feature>
<keyword evidence="1" id="KW-1133">Transmembrane helix</keyword>
<gene>
    <name evidence="2" type="ORF">PLANPX_4674</name>
</gene>
<proteinExistence type="predicted"/>
<dbReference type="EMBL" id="AP021861">
    <property type="protein sequence ID" value="BBO35062.1"/>
    <property type="molecule type" value="Genomic_DNA"/>
</dbReference>
<evidence type="ECO:0000256" key="1">
    <source>
        <dbReference type="SAM" id="Phobius"/>
    </source>
</evidence>
<evidence type="ECO:0000313" key="2">
    <source>
        <dbReference type="EMBL" id="BBO35062.1"/>
    </source>
</evidence>
<organism evidence="2 3">
    <name type="scientific">Lacipirellula parvula</name>
    <dbReference type="NCBI Taxonomy" id="2650471"/>
    <lineage>
        <taxon>Bacteria</taxon>
        <taxon>Pseudomonadati</taxon>
        <taxon>Planctomycetota</taxon>
        <taxon>Planctomycetia</taxon>
        <taxon>Pirellulales</taxon>
        <taxon>Lacipirellulaceae</taxon>
        <taxon>Lacipirellula</taxon>
    </lineage>
</organism>
<keyword evidence="1" id="KW-0472">Membrane</keyword>
<dbReference type="KEGG" id="lpav:PLANPX_4674"/>
<dbReference type="Proteomes" id="UP000326837">
    <property type="component" value="Chromosome"/>
</dbReference>